<evidence type="ECO:0000313" key="2">
    <source>
        <dbReference type="EMBL" id="MFC6236459.1"/>
    </source>
</evidence>
<keyword evidence="1" id="KW-0472">Membrane</keyword>
<reference evidence="3" key="1">
    <citation type="journal article" date="2019" name="Int. J. Syst. Evol. Microbiol.">
        <title>The Global Catalogue of Microorganisms (GCM) 10K type strain sequencing project: providing services to taxonomists for standard genome sequencing and annotation.</title>
        <authorList>
            <consortium name="The Broad Institute Genomics Platform"/>
            <consortium name="The Broad Institute Genome Sequencing Center for Infectious Disease"/>
            <person name="Wu L."/>
            <person name="Ma J."/>
        </authorList>
    </citation>
    <scope>NUCLEOTIDE SEQUENCE [LARGE SCALE GENOMIC DNA]</scope>
    <source>
        <strain evidence="3">CGMCC 4.7317</strain>
    </source>
</reference>
<protein>
    <recommendedName>
        <fullName evidence="4">Flippase-like domain-containing protein</fullName>
    </recommendedName>
</protein>
<keyword evidence="1" id="KW-1133">Transmembrane helix</keyword>
<name>A0ABW1SW07_9ACTN</name>
<keyword evidence="3" id="KW-1185">Reference proteome</keyword>
<keyword evidence="1" id="KW-0812">Transmembrane</keyword>
<dbReference type="RefSeq" id="WP_386763504.1">
    <property type="nucleotide sequence ID" value="NZ_JBHSTI010000002.1"/>
</dbReference>
<sequence length="356" mass="38230">MSAVESFRRFRQSRWWILLVRPLIFLAISLVVARILINLVGSVDWRQVATALGQLEWAQVPALAGLLVLRQAFNSVPLSVFVPGLGFRRGFQNDLTANLVGTVAPPPSDIVVRISMFRSWGIAPVDGMPGVTLNSLAFYVIRFGVPILGVLLLIGRDLTSGQIWSAVISFVVAVAIIVTLVLVARGESFARLIGRRAALAAGRFRDDVDVDVWSDKVAGFRATMSTRLSRGLPPSLGALAAMVVVDGLIVLLCLRLVGVDSSLLPVGLVLGSFFVAYPLTALPLAGLGVLDAALVVAYTETAGVEFEPEIVAALVVWRVVTILGTLALGALTFAWWRWQISRGRILSGDAPEEEPA</sequence>
<proteinExistence type="predicted"/>
<evidence type="ECO:0000256" key="1">
    <source>
        <dbReference type="SAM" id="Phobius"/>
    </source>
</evidence>
<evidence type="ECO:0008006" key="4">
    <source>
        <dbReference type="Google" id="ProtNLM"/>
    </source>
</evidence>
<accession>A0ABW1SW07</accession>
<comment type="caution">
    <text evidence="2">The sequence shown here is derived from an EMBL/GenBank/DDBJ whole genome shotgun (WGS) entry which is preliminary data.</text>
</comment>
<feature type="transmembrane region" description="Helical" evidence="1">
    <location>
        <begin position="236"/>
        <end position="254"/>
    </location>
</feature>
<feature type="transmembrane region" description="Helical" evidence="1">
    <location>
        <begin position="266"/>
        <end position="290"/>
    </location>
</feature>
<feature type="transmembrane region" description="Helical" evidence="1">
    <location>
        <begin position="163"/>
        <end position="184"/>
    </location>
</feature>
<feature type="transmembrane region" description="Helical" evidence="1">
    <location>
        <begin position="310"/>
        <end position="336"/>
    </location>
</feature>
<dbReference type="EMBL" id="JBHSTI010000002">
    <property type="protein sequence ID" value="MFC6236459.1"/>
    <property type="molecule type" value="Genomic_DNA"/>
</dbReference>
<feature type="transmembrane region" description="Helical" evidence="1">
    <location>
        <begin position="136"/>
        <end position="154"/>
    </location>
</feature>
<dbReference type="Proteomes" id="UP001596138">
    <property type="component" value="Unassembled WGS sequence"/>
</dbReference>
<gene>
    <name evidence="2" type="ORF">ACFQGU_01110</name>
</gene>
<feature type="transmembrane region" description="Helical" evidence="1">
    <location>
        <begin position="15"/>
        <end position="37"/>
    </location>
</feature>
<evidence type="ECO:0000313" key="3">
    <source>
        <dbReference type="Proteomes" id="UP001596138"/>
    </source>
</evidence>
<organism evidence="2 3">
    <name type="scientific">Longivirga aurantiaca</name>
    <dbReference type="NCBI Taxonomy" id="1837743"/>
    <lineage>
        <taxon>Bacteria</taxon>
        <taxon>Bacillati</taxon>
        <taxon>Actinomycetota</taxon>
        <taxon>Actinomycetes</taxon>
        <taxon>Sporichthyales</taxon>
        <taxon>Sporichthyaceae</taxon>
        <taxon>Longivirga</taxon>
    </lineage>
</organism>